<dbReference type="InterPro" id="IPR008993">
    <property type="entry name" value="TIMP-like_OB-fold"/>
</dbReference>
<feature type="region of interest" description="Disordered" evidence="8">
    <location>
        <begin position="291"/>
        <end position="337"/>
    </location>
</feature>
<keyword evidence="11" id="KW-1185">Reference proteome</keyword>
<feature type="disulfide bond" evidence="7">
    <location>
        <begin position="54"/>
        <end position="171"/>
    </location>
</feature>
<feature type="domain" description="NTR" evidence="9">
    <location>
        <begin position="52"/>
        <end position="196"/>
    </location>
</feature>
<dbReference type="Gene3D" id="2.40.50.120">
    <property type="match status" value="1"/>
</dbReference>
<dbReference type="PROSITE" id="PS50189">
    <property type="entry name" value="NTR"/>
    <property type="match status" value="1"/>
</dbReference>
<dbReference type="Proteomes" id="UP000594262">
    <property type="component" value="Unplaced"/>
</dbReference>
<dbReference type="OrthoDB" id="6041373at2759"/>
<dbReference type="SMART" id="SM00206">
    <property type="entry name" value="NTR"/>
    <property type="match status" value="1"/>
</dbReference>
<feature type="disulfide bond" evidence="7">
    <location>
        <begin position="196"/>
        <end position="261"/>
    </location>
</feature>
<evidence type="ECO:0000256" key="4">
    <source>
        <dbReference type="ARBA" id="ARBA00022833"/>
    </source>
</evidence>
<keyword evidence="4 6" id="KW-0862">Zinc</keyword>
<dbReference type="AlphaFoldDB" id="A0A7M5UUQ8"/>
<comment type="subcellular location">
    <subcellularLocation>
        <location evidence="1">Secreted</location>
    </subcellularLocation>
</comment>
<dbReference type="SUPFAM" id="SSF50242">
    <property type="entry name" value="TIMP-like"/>
    <property type="match status" value="1"/>
</dbReference>
<evidence type="ECO:0000313" key="11">
    <source>
        <dbReference type="Proteomes" id="UP000594262"/>
    </source>
</evidence>
<protein>
    <recommendedName>
        <fullName evidence="9">NTR domain-containing protein</fullName>
    </recommendedName>
</protein>
<dbReference type="InterPro" id="IPR030490">
    <property type="entry name" value="TIMP_CS"/>
</dbReference>
<evidence type="ECO:0000256" key="6">
    <source>
        <dbReference type="PIRSR" id="PIRSR601820-1"/>
    </source>
</evidence>
<dbReference type="GO" id="GO:0046872">
    <property type="term" value="F:metal ion binding"/>
    <property type="evidence" value="ECO:0007669"/>
    <property type="project" value="UniProtKB-KW"/>
</dbReference>
<dbReference type="PANTHER" id="PTHR11844:SF25">
    <property type="entry name" value="NTR DOMAIN-CONTAINING PROTEIN"/>
    <property type="match status" value="1"/>
</dbReference>
<dbReference type="GO" id="GO:0008191">
    <property type="term" value="F:metalloendopeptidase inhibitor activity"/>
    <property type="evidence" value="ECO:0007669"/>
    <property type="project" value="InterPro"/>
</dbReference>
<feature type="binding site" evidence="6">
    <location>
        <position position="52"/>
    </location>
    <ligand>
        <name>Zn(2+)</name>
        <dbReference type="ChEBI" id="CHEBI:29105"/>
        <note>ligand shared with metalloproteinase partner</note>
    </ligand>
</feature>
<dbReference type="GO" id="GO:0005615">
    <property type="term" value="C:extracellular space"/>
    <property type="evidence" value="ECO:0007669"/>
    <property type="project" value="TreeGrafter"/>
</dbReference>
<accession>A0A7M5UUQ8</accession>
<evidence type="ECO:0000256" key="2">
    <source>
        <dbReference type="ARBA" id="ARBA00022525"/>
    </source>
</evidence>
<proteinExistence type="predicted"/>
<organism evidence="10 11">
    <name type="scientific">Clytia hemisphaerica</name>
    <dbReference type="NCBI Taxonomy" id="252671"/>
    <lineage>
        <taxon>Eukaryota</taxon>
        <taxon>Metazoa</taxon>
        <taxon>Cnidaria</taxon>
        <taxon>Hydrozoa</taxon>
        <taxon>Hydroidolina</taxon>
        <taxon>Leptothecata</taxon>
        <taxon>Obeliida</taxon>
        <taxon>Clytiidae</taxon>
        <taxon>Clytia</taxon>
    </lineage>
</organism>
<keyword evidence="5 7" id="KW-1015">Disulfide bond</keyword>
<dbReference type="InterPro" id="IPR001820">
    <property type="entry name" value="TIMP"/>
</dbReference>
<evidence type="ECO:0000256" key="3">
    <source>
        <dbReference type="ARBA" id="ARBA00022723"/>
    </source>
</evidence>
<dbReference type="GO" id="GO:0002020">
    <property type="term" value="F:protease binding"/>
    <property type="evidence" value="ECO:0007669"/>
    <property type="project" value="TreeGrafter"/>
</dbReference>
<keyword evidence="2" id="KW-0964">Secreted</keyword>
<dbReference type="EnsemblMetazoa" id="CLYHEMT001693.1">
    <property type="protein sequence ID" value="CLYHEMP001693.1"/>
    <property type="gene ID" value="CLYHEMG001693"/>
</dbReference>
<dbReference type="PANTHER" id="PTHR11844">
    <property type="entry name" value="METALLOPROTEASE INHIBITOR"/>
    <property type="match status" value="1"/>
</dbReference>
<dbReference type="GO" id="GO:0051045">
    <property type="term" value="P:negative regulation of membrane protein ectodomain proteolysis"/>
    <property type="evidence" value="ECO:0007669"/>
    <property type="project" value="TreeGrafter"/>
</dbReference>
<reference evidence="10" key="1">
    <citation type="submission" date="2021-01" db="UniProtKB">
        <authorList>
            <consortium name="EnsemblMetazoa"/>
        </authorList>
    </citation>
    <scope>IDENTIFICATION</scope>
</reference>
<name>A0A7M5UUQ8_9CNID</name>
<dbReference type="GO" id="GO:0031012">
    <property type="term" value="C:extracellular matrix"/>
    <property type="evidence" value="ECO:0007669"/>
    <property type="project" value="TreeGrafter"/>
</dbReference>
<keyword evidence="3 6" id="KW-0479">Metal-binding</keyword>
<feature type="disulfide bond" evidence="7">
    <location>
        <begin position="52"/>
        <end position="145"/>
    </location>
</feature>
<dbReference type="Pfam" id="PF00965">
    <property type="entry name" value="TIMP"/>
    <property type="match status" value="1"/>
</dbReference>
<evidence type="ECO:0000256" key="8">
    <source>
        <dbReference type="SAM" id="MobiDB-lite"/>
    </source>
</evidence>
<dbReference type="InterPro" id="IPR001134">
    <property type="entry name" value="Netrin_domain"/>
</dbReference>
<evidence type="ECO:0000256" key="1">
    <source>
        <dbReference type="ARBA" id="ARBA00004613"/>
    </source>
</evidence>
<evidence type="ECO:0000256" key="5">
    <source>
        <dbReference type="ARBA" id="ARBA00023157"/>
    </source>
</evidence>
<feature type="disulfide bond" evidence="7">
    <location>
        <begin position="64"/>
        <end position="194"/>
    </location>
</feature>
<evidence type="ECO:0000313" key="10">
    <source>
        <dbReference type="EnsemblMetazoa" id="CLYHEMP001693.1"/>
    </source>
</evidence>
<evidence type="ECO:0000256" key="7">
    <source>
        <dbReference type="PIRSR" id="PIRSR601820-3"/>
    </source>
</evidence>
<evidence type="ECO:0000259" key="9">
    <source>
        <dbReference type="PROSITE" id="PS50189"/>
    </source>
</evidence>
<sequence length="337" mass="38350">VVFHLYFTVKVIRILMSVCFQENLKRSFAMQKLTLFLVLVFAATRFGRIDACSCFPSHPQELFCNSEFVIKALITSSGRNVTKDIFSYRSYSLTILEVFGGHQALRHLFISKQDAQNVESNDIDTFDDLEFVEANITTPLSENLCGVHLNVSESYLIFGQIRNNELQVNLCNYISYWEAVSSQVKSGIFGDYDCRCKIRTRMSPEQPVESNEIPNEGTLRSSSTCFWEMYPDEPVDECALNFLSCRKLVHPMEINDEEEQCVWVEGRDYELCQIAAESKRSEIRAALKAEDLMENEGSADNAKQGVEMMKKEEKSMKASSSQENPEKSTLSNAKKSA</sequence>
<feature type="compositionally biased region" description="Polar residues" evidence="8">
    <location>
        <begin position="327"/>
        <end position="337"/>
    </location>
</feature>
<dbReference type="PROSITE" id="PS00288">
    <property type="entry name" value="TIMP"/>
    <property type="match status" value="1"/>
</dbReference>